<sequence length="165" mass="18148">MSETRAARPKVLPDLLIDLILVFAFVLIGRRSHDETFDLAGTWQTAWPFFAALLLGWLLTRAWRSPDRVWPTGILIWLVTVAGGMALRALSGQGTDIAFVIVATLTLGAFLVGWRLLGVWVERILQKRRDAKVAAEEAAVVNAAAQAQAKAALTRRDPNHRTPGL</sequence>
<name>A0A1H1ZNE9_9MICO</name>
<feature type="transmembrane region" description="Helical" evidence="1">
    <location>
        <begin position="41"/>
        <end position="60"/>
    </location>
</feature>
<dbReference type="AlphaFoldDB" id="A0A1H1ZNE9"/>
<dbReference type="OrthoDB" id="3698172at2"/>
<dbReference type="STRING" id="412690.SAMN04489834_3527"/>
<proteinExistence type="predicted"/>
<dbReference type="RefSeq" id="WP_083365204.1">
    <property type="nucleotide sequence ID" value="NZ_LT629742.1"/>
</dbReference>
<feature type="transmembrane region" description="Helical" evidence="1">
    <location>
        <begin position="12"/>
        <end position="29"/>
    </location>
</feature>
<feature type="transmembrane region" description="Helical" evidence="1">
    <location>
        <begin position="72"/>
        <end position="91"/>
    </location>
</feature>
<keyword evidence="1" id="KW-0812">Transmembrane</keyword>
<feature type="transmembrane region" description="Helical" evidence="1">
    <location>
        <begin position="97"/>
        <end position="121"/>
    </location>
</feature>
<dbReference type="InterPro" id="IPR021414">
    <property type="entry name" value="DUF3054"/>
</dbReference>
<reference evidence="3" key="1">
    <citation type="submission" date="2016-10" db="EMBL/GenBank/DDBJ databases">
        <authorList>
            <person name="Varghese N."/>
            <person name="Submissions S."/>
        </authorList>
    </citation>
    <scope>NUCLEOTIDE SEQUENCE [LARGE SCALE GENOMIC DNA]</scope>
    <source>
        <strain evidence="3">DSM 21772</strain>
    </source>
</reference>
<evidence type="ECO:0000313" key="2">
    <source>
        <dbReference type="EMBL" id="SDT35097.1"/>
    </source>
</evidence>
<protein>
    <recommendedName>
        <fullName evidence="4">DUF3054 domain-containing protein</fullName>
    </recommendedName>
</protein>
<evidence type="ECO:0000313" key="3">
    <source>
        <dbReference type="Proteomes" id="UP000181956"/>
    </source>
</evidence>
<keyword evidence="1" id="KW-0472">Membrane</keyword>
<gene>
    <name evidence="2" type="ORF">SAMN04489834_3527</name>
</gene>
<keyword evidence="1" id="KW-1133">Transmembrane helix</keyword>
<dbReference type="Pfam" id="PF11255">
    <property type="entry name" value="DUF3054"/>
    <property type="match status" value="1"/>
</dbReference>
<accession>A0A1H1ZNE9</accession>
<dbReference type="Proteomes" id="UP000181956">
    <property type="component" value="Chromosome I"/>
</dbReference>
<organism evidence="2 3">
    <name type="scientific">Microterricola viridarii</name>
    <dbReference type="NCBI Taxonomy" id="412690"/>
    <lineage>
        <taxon>Bacteria</taxon>
        <taxon>Bacillati</taxon>
        <taxon>Actinomycetota</taxon>
        <taxon>Actinomycetes</taxon>
        <taxon>Micrococcales</taxon>
        <taxon>Microbacteriaceae</taxon>
        <taxon>Microterricola</taxon>
    </lineage>
</organism>
<dbReference type="EMBL" id="LT629742">
    <property type="protein sequence ID" value="SDT35097.1"/>
    <property type="molecule type" value="Genomic_DNA"/>
</dbReference>
<evidence type="ECO:0000256" key="1">
    <source>
        <dbReference type="SAM" id="Phobius"/>
    </source>
</evidence>
<keyword evidence="3" id="KW-1185">Reference proteome</keyword>
<evidence type="ECO:0008006" key="4">
    <source>
        <dbReference type="Google" id="ProtNLM"/>
    </source>
</evidence>